<dbReference type="GO" id="GO:0003723">
    <property type="term" value="F:RNA binding"/>
    <property type="evidence" value="ECO:0007669"/>
    <property type="project" value="TreeGrafter"/>
</dbReference>
<proteinExistence type="predicted"/>
<dbReference type="Pfam" id="PF03159">
    <property type="entry name" value="XRN_N"/>
    <property type="match status" value="1"/>
</dbReference>
<gene>
    <name evidence="2" type="ORF">TL16_g12239</name>
</gene>
<dbReference type="PANTHER" id="PTHR12341">
    <property type="entry name" value="5'-&gt;3' EXORIBONUCLEASE"/>
    <property type="match status" value="1"/>
</dbReference>
<organism evidence="2 3">
    <name type="scientific">Triparma laevis f. inornata</name>
    <dbReference type="NCBI Taxonomy" id="1714386"/>
    <lineage>
        <taxon>Eukaryota</taxon>
        <taxon>Sar</taxon>
        <taxon>Stramenopiles</taxon>
        <taxon>Ochrophyta</taxon>
        <taxon>Bolidophyceae</taxon>
        <taxon>Parmales</taxon>
        <taxon>Triparmaceae</taxon>
        <taxon>Triparma</taxon>
    </lineage>
</organism>
<dbReference type="GO" id="GO:0000956">
    <property type="term" value="P:nuclear-transcribed mRNA catabolic process"/>
    <property type="evidence" value="ECO:0007669"/>
    <property type="project" value="TreeGrafter"/>
</dbReference>
<dbReference type="InterPro" id="IPR027073">
    <property type="entry name" value="5_3_exoribonuclease"/>
</dbReference>
<sequence length="178" mass="20546">FDNIGKYLDRLVNVVRPRSLLYLAIDGVAPRAKMNQQRARRFRSAQEVREAKDIQDQVIEDFVKRGIKPPDAKDDPWDSNVITPGTDFMLKLSTYIRYYVRCRISTGGEYYKNLKIIFTDASVPGEGEHKIMSHIRLQRARPGYDPNVKHVLHGLDADLIMLGLATHEVNFYVLREEV</sequence>
<dbReference type="PANTHER" id="PTHR12341:SF41">
    <property type="entry name" value="5'-3' EXORIBONUCLEASE 2"/>
    <property type="match status" value="1"/>
</dbReference>
<protein>
    <recommendedName>
        <fullName evidence="1">Xrn1 N-terminal domain-containing protein</fullName>
    </recommendedName>
</protein>
<dbReference type="GO" id="GO:0005634">
    <property type="term" value="C:nucleus"/>
    <property type="evidence" value="ECO:0007669"/>
    <property type="project" value="TreeGrafter"/>
</dbReference>
<evidence type="ECO:0000313" key="3">
    <source>
        <dbReference type="Proteomes" id="UP001162640"/>
    </source>
</evidence>
<feature type="domain" description="Xrn1 N-terminal" evidence="1">
    <location>
        <begin position="1"/>
        <end position="177"/>
    </location>
</feature>
<dbReference type="Proteomes" id="UP001162640">
    <property type="component" value="Unassembled WGS sequence"/>
</dbReference>
<evidence type="ECO:0000313" key="2">
    <source>
        <dbReference type="EMBL" id="GMH92074.1"/>
    </source>
</evidence>
<comment type="caution">
    <text evidence="2">The sequence shown here is derived from an EMBL/GenBank/DDBJ whole genome shotgun (WGS) entry which is preliminary data.</text>
</comment>
<dbReference type="CDD" id="cd18673">
    <property type="entry name" value="PIN_XRN1-2-like"/>
    <property type="match status" value="1"/>
</dbReference>
<dbReference type="EMBL" id="BLQM01000486">
    <property type="protein sequence ID" value="GMH92074.1"/>
    <property type="molecule type" value="Genomic_DNA"/>
</dbReference>
<evidence type="ECO:0000259" key="1">
    <source>
        <dbReference type="Pfam" id="PF03159"/>
    </source>
</evidence>
<feature type="non-terminal residue" evidence="2">
    <location>
        <position position="1"/>
    </location>
</feature>
<name>A0A9W7ETE0_9STRA</name>
<feature type="non-terminal residue" evidence="2">
    <location>
        <position position="178"/>
    </location>
</feature>
<accession>A0A9W7ETE0</accession>
<reference evidence="3" key="1">
    <citation type="journal article" date="2023" name="Commun. Biol.">
        <title>Genome analysis of Parmales, the sister group of diatoms, reveals the evolutionary specialization of diatoms from phago-mixotrophs to photoautotrophs.</title>
        <authorList>
            <person name="Ban H."/>
            <person name="Sato S."/>
            <person name="Yoshikawa S."/>
            <person name="Yamada K."/>
            <person name="Nakamura Y."/>
            <person name="Ichinomiya M."/>
            <person name="Sato N."/>
            <person name="Blanc-Mathieu R."/>
            <person name="Endo H."/>
            <person name="Kuwata A."/>
            <person name="Ogata H."/>
        </authorList>
    </citation>
    <scope>NUCLEOTIDE SEQUENCE [LARGE SCALE GENOMIC DNA]</scope>
</reference>
<dbReference type="Gene3D" id="3.40.50.12390">
    <property type="match status" value="2"/>
</dbReference>
<dbReference type="GO" id="GO:0004534">
    <property type="term" value="F:5'-3' RNA exonuclease activity"/>
    <property type="evidence" value="ECO:0007669"/>
    <property type="project" value="TreeGrafter"/>
</dbReference>
<dbReference type="InterPro" id="IPR004859">
    <property type="entry name" value="Xrn1_N"/>
</dbReference>
<dbReference type="AlphaFoldDB" id="A0A9W7ETE0"/>